<accession>A0A437AJE3</accession>
<dbReference type="Proteomes" id="UP000282876">
    <property type="component" value="Unassembled WGS sequence"/>
</dbReference>
<evidence type="ECO:0000313" key="3">
    <source>
        <dbReference type="Proteomes" id="UP000282876"/>
    </source>
</evidence>
<name>A0A437AJE3_9MICR</name>
<dbReference type="VEuPathDB" id="MicrosporidiaDB:TUBRATIS_23320"/>
<evidence type="ECO:0000313" key="2">
    <source>
        <dbReference type="EMBL" id="RVD91218.1"/>
    </source>
</evidence>
<dbReference type="OrthoDB" id="10521770at2759"/>
<evidence type="ECO:0000256" key="1">
    <source>
        <dbReference type="SAM" id="MobiDB-lite"/>
    </source>
</evidence>
<feature type="region of interest" description="Disordered" evidence="1">
    <location>
        <begin position="100"/>
        <end position="122"/>
    </location>
</feature>
<keyword evidence="3" id="KW-1185">Reference proteome</keyword>
<gene>
    <name evidence="2" type="ORF">TUBRATIS_23320</name>
</gene>
<reference evidence="2 3" key="1">
    <citation type="submission" date="2018-10" db="EMBL/GenBank/DDBJ databases">
        <title>Draft genome sequence of the microsporidian Tubulinosema ratisbonensis.</title>
        <authorList>
            <person name="Polonais V."/>
            <person name="Peyretaillade E."/>
            <person name="Niehus S."/>
            <person name="Wawrzyniak I."/>
            <person name="Franchet A."/>
            <person name="Gaspin C."/>
            <person name="Reichstadt M."/>
            <person name="Belser C."/>
            <person name="Labadie K."/>
            <person name="Delbac F."/>
            <person name="Ferrandon D."/>
        </authorList>
    </citation>
    <scope>NUCLEOTIDE SEQUENCE [LARGE SCALE GENOMIC DNA]</scope>
    <source>
        <strain evidence="2 3">Franzen</strain>
    </source>
</reference>
<comment type="caution">
    <text evidence="2">The sequence shown here is derived from an EMBL/GenBank/DDBJ whole genome shotgun (WGS) entry which is preliminary data.</text>
</comment>
<protein>
    <submittedName>
        <fullName evidence="2">Uncharacterized protein</fullName>
    </submittedName>
</protein>
<organism evidence="2 3">
    <name type="scientific">Tubulinosema ratisbonensis</name>
    <dbReference type="NCBI Taxonomy" id="291195"/>
    <lineage>
        <taxon>Eukaryota</taxon>
        <taxon>Fungi</taxon>
        <taxon>Fungi incertae sedis</taxon>
        <taxon>Microsporidia</taxon>
        <taxon>Tubulinosematoidea</taxon>
        <taxon>Tubulinosematidae</taxon>
        <taxon>Tubulinosema</taxon>
    </lineage>
</organism>
<proteinExistence type="predicted"/>
<dbReference type="AlphaFoldDB" id="A0A437AJE3"/>
<dbReference type="EMBL" id="RCSS01000602">
    <property type="protein sequence ID" value="RVD91218.1"/>
    <property type="molecule type" value="Genomic_DNA"/>
</dbReference>
<sequence>MKEELTKFYNLITAKKIYKNLIFEGVTFDQIVYQIDDITSRVIEEYENKSVNENISSSEEIFEEETKLEKKKEKDYFEECDVDLEKITAKEFFEILDKEVEGSEESSQIESDYLEERELNSE</sequence>